<comment type="subunit">
    <text evidence="3">Homotetramer.</text>
</comment>
<keyword evidence="6 11" id="KW-0378">Hydrolase</keyword>
<dbReference type="Pfam" id="PF14310">
    <property type="entry name" value="Fn3-like"/>
    <property type="match status" value="1"/>
</dbReference>
<name>A0A7K1J7T4_9BIFI</name>
<comment type="catalytic activity">
    <reaction evidence="1">
        <text>Hydrolysis of terminal, non-reducing beta-D-glucosyl residues with release of beta-D-glucose.</text>
        <dbReference type="EC" id="3.2.1.21"/>
    </reaction>
</comment>
<gene>
    <name evidence="11" type="ORF">GSD1FS_1883</name>
</gene>
<evidence type="ECO:0000256" key="6">
    <source>
        <dbReference type="ARBA" id="ARBA00022801"/>
    </source>
</evidence>
<dbReference type="InterPro" id="IPR013783">
    <property type="entry name" value="Ig-like_fold"/>
</dbReference>
<dbReference type="InterPro" id="IPR017853">
    <property type="entry name" value="GH"/>
</dbReference>
<feature type="domain" description="Fibronectin type III-like" evidence="10">
    <location>
        <begin position="704"/>
        <end position="773"/>
    </location>
</feature>
<keyword evidence="5" id="KW-0732">Signal</keyword>
<evidence type="ECO:0000256" key="3">
    <source>
        <dbReference type="ARBA" id="ARBA00011881"/>
    </source>
</evidence>
<dbReference type="Proteomes" id="UP000487882">
    <property type="component" value="Unassembled WGS sequence"/>
</dbReference>
<evidence type="ECO:0000256" key="8">
    <source>
        <dbReference type="ARBA" id="ARBA00058905"/>
    </source>
</evidence>
<dbReference type="SMART" id="SM01217">
    <property type="entry name" value="Fn3_like"/>
    <property type="match status" value="1"/>
</dbReference>
<evidence type="ECO:0000313" key="12">
    <source>
        <dbReference type="Proteomes" id="UP000487882"/>
    </source>
</evidence>
<evidence type="ECO:0000256" key="1">
    <source>
        <dbReference type="ARBA" id="ARBA00000448"/>
    </source>
</evidence>
<dbReference type="InterPro" id="IPR002772">
    <property type="entry name" value="Glyco_hydro_3_C"/>
</dbReference>
<dbReference type="PANTHER" id="PTHR30620">
    <property type="entry name" value="PERIPLASMIC BETA-GLUCOSIDASE-RELATED"/>
    <property type="match status" value="1"/>
</dbReference>
<dbReference type="PRINTS" id="PR00133">
    <property type="entry name" value="GLHYDRLASE3"/>
</dbReference>
<dbReference type="SUPFAM" id="SSF51445">
    <property type="entry name" value="(Trans)glycosidases"/>
    <property type="match status" value="1"/>
</dbReference>
<reference evidence="11 12" key="1">
    <citation type="submission" date="2019-09" db="EMBL/GenBank/DDBJ databases">
        <title>Bifidobacterium canis sp. nov., isolated from the digestive tract of German Shepherd dog puppy.</title>
        <authorList>
            <person name="Bunesova V."/>
        </authorList>
    </citation>
    <scope>NUCLEOTIDE SEQUENCE [LARGE SCALE GENOMIC DNA]</scope>
    <source>
        <strain evidence="11 12">GSD1FS</strain>
    </source>
</reference>
<evidence type="ECO:0000256" key="5">
    <source>
        <dbReference type="ARBA" id="ARBA00022729"/>
    </source>
</evidence>
<dbReference type="InterPro" id="IPR001764">
    <property type="entry name" value="Glyco_hydro_3_N"/>
</dbReference>
<evidence type="ECO:0000313" key="11">
    <source>
        <dbReference type="EMBL" id="MUH60510.1"/>
    </source>
</evidence>
<proteinExistence type="inferred from homology"/>
<dbReference type="EMBL" id="WNLP01000012">
    <property type="protein sequence ID" value="MUH60510.1"/>
    <property type="molecule type" value="Genomic_DNA"/>
</dbReference>
<dbReference type="InterPro" id="IPR036962">
    <property type="entry name" value="Glyco_hydro_3_N_sf"/>
</dbReference>
<keyword evidence="7" id="KW-0326">Glycosidase</keyword>
<dbReference type="EC" id="3.2.1.21" evidence="4"/>
<accession>A0A7K1J7T4</accession>
<dbReference type="FunFam" id="2.60.40.10:FF:000495">
    <property type="entry name" value="Periplasmic beta-glucosidase"/>
    <property type="match status" value="1"/>
</dbReference>
<dbReference type="Pfam" id="PF01915">
    <property type="entry name" value="Glyco_hydro_3_C"/>
    <property type="match status" value="1"/>
</dbReference>
<dbReference type="Pfam" id="PF00933">
    <property type="entry name" value="Glyco_hydro_3"/>
    <property type="match status" value="1"/>
</dbReference>
<sequence>MEPSRVKGDINTMTQQLPYQDPNLPIPERVADLVGRMTLEEKVGQMMQLDARDGDLESTIVDRHVGSILHTAPEDLIRAADLVKNNTRLHIPLLIGDDCIHGYSFWPGATIFPSQLGMAVSWDPQLVRKAARATAEEVAPTGVHWTFSPVLCIGRDTRWGRVDETFGEDPYLIGEMASAMISGYQKGAKAGDLFAQDAILACAKHFAGYSETQGGRDASEADLSHRKLASWFLPPFERAAREGCATFMLGYESIDGVPVTFNNWLLNQKLRHDWGYTGTLITDWDNVGRSVWEQHVKPDYAHASADAVRAGNDLVMTTPQFYDGAIEAVRSGLLDEKLLDEAVARILTLKFQLGLFENPRLPDEARIKASIGNEDHRRINLDIARESVALLKNNGALPFNVNAAHRIAVVGPLADDAQNQLGDWAGSSGQVPWMKDGQPRDRITTVLDAFRQLAPQDCVVTYARGANIIDLADDPEGAFFPDGQPRPKIAVSADFDFDLLSEAVTQSEQADLTVAVVGDVVELVGEGCSTATLELQGGQNKLLELLAQSAERTGKPLVVVLMSSKPQVLPPCIIGTNGVIVDKAATQGVSAFLWAPNPGMEGGRAIAEIILGETEPTGRLPITFPRHVGQLPVYYNQIRGQHGNRYADLTQDPAFAFGEGLAYTTFAYSDLHITNGGENASFGINDTVHAEVTLTNTGKRAGTEIVQLYISDVVTSYTWAERELKAFQRVSLEPGESAVVAFDLPVADCTIVDADAQRIVEPGEFKLLVGHSSRLEDLQQVSFTVA</sequence>
<evidence type="ECO:0000256" key="9">
    <source>
        <dbReference type="ARBA" id="ARBA00074219"/>
    </source>
</evidence>
<dbReference type="PANTHER" id="PTHR30620:SF16">
    <property type="entry name" value="LYSOSOMAL BETA GLUCOSIDASE"/>
    <property type="match status" value="1"/>
</dbReference>
<dbReference type="SUPFAM" id="SSF52279">
    <property type="entry name" value="Beta-D-glucan exohydrolase, C-terminal domain"/>
    <property type="match status" value="1"/>
</dbReference>
<organism evidence="11 12">
    <name type="scientific">Bifidobacterium canis</name>
    <dbReference type="NCBI Taxonomy" id="2610880"/>
    <lineage>
        <taxon>Bacteria</taxon>
        <taxon>Bacillati</taxon>
        <taxon>Actinomycetota</taxon>
        <taxon>Actinomycetes</taxon>
        <taxon>Bifidobacteriales</taxon>
        <taxon>Bifidobacteriaceae</taxon>
        <taxon>Bifidobacterium</taxon>
    </lineage>
</organism>
<evidence type="ECO:0000259" key="10">
    <source>
        <dbReference type="SMART" id="SM01217"/>
    </source>
</evidence>
<comment type="similarity">
    <text evidence="2">Belongs to the glycosyl hydrolase 3 family.</text>
</comment>
<comment type="function">
    <text evidence="8">Catalyzes the hydrolysis of a non-reducing terminal alpha-L-arabinopyranosidic linkage in ginsenoside Rb2 (alpha-L-arabinopyranosyl-(1-&gt;6)-alpha-D-glucopyranosyl) to release alpha-D-glucopyranosyl (Rd). It is not able to hydrolyze alpha-L-arabinofuranosyl-(1-&gt;6)-alpha-D-glucopyranosyl (Rc).</text>
</comment>
<dbReference type="Gene3D" id="3.40.50.1700">
    <property type="entry name" value="Glycoside hydrolase family 3 C-terminal domain"/>
    <property type="match status" value="1"/>
</dbReference>
<dbReference type="GO" id="GO:0009251">
    <property type="term" value="P:glucan catabolic process"/>
    <property type="evidence" value="ECO:0007669"/>
    <property type="project" value="TreeGrafter"/>
</dbReference>
<protein>
    <recommendedName>
        <fullName evidence="9">Exo-alpha-(1-&gt;6)-L-arabinopyranosidase</fullName>
        <ecNumber evidence="4">3.2.1.21</ecNumber>
    </recommendedName>
</protein>
<keyword evidence="12" id="KW-1185">Reference proteome</keyword>
<evidence type="ECO:0000256" key="7">
    <source>
        <dbReference type="ARBA" id="ARBA00023295"/>
    </source>
</evidence>
<dbReference type="GO" id="GO:0008422">
    <property type="term" value="F:beta-glucosidase activity"/>
    <property type="evidence" value="ECO:0007669"/>
    <property type="project" value="UniProtKB-EC"/>
</dbReference>
<dbReference type="InterPro" id="IPR051915">
    <property type="entry name" value="Cellulose_Degrad_GH3"/>
</dbReference>
<dbReference type="AlphaFoldDB" id="A0A7K1J7T4"/>
<dbReference type="Gene3D" id="2.60.40.10">
    <property type="entry name" value="Immunoglobulins"/>
    <property type="match status" value="1"/>
</dbReference>
<dbReference type="InterPro" id="IPR036881">
    <property type="entry name" value="Glyco_hydro_3_C_sf"/>
</dbReference>
<dbReference type="Gene3D" id="3.20.20.300">
    <property type="entry name" value="Glycoside hydrolase, family 3, N-terminal domain"/>
    <property type="match status" value="1"/>
</dbReference>
<comment type="caution">
    <text evidence="11">The sequence shown here is derived from an EMBL/GenBank/DDBJ whole genome shotgun (WGS) entry which is preliminary data.</text>
</comment>
<dbReference type="InterPro" id="IPR026891">
    <property type="entry name" value="Fn3-like"/>
</dbReference>
<evidence type="ECO:0000256" key="2">
    <source>
        <dbReference type="ARBA" id="ARBA00005336"/>
    </source>
</evidence>
<evidence type="ECO:0000256" key="4">
    <source>
        <dbReference type="ARBA" id="ARBA00012744"/>
    </source>
</evidence>